<dbReference type="SUPFAM" id="SSF53850">
    <property type="entry name" value="Periplasmic binding protein-like II"/>
    <property type="match status" value="1"/>
</dbReference>
<name>A0A430F9E1_9BIFI</name>
<keyword evidence="7" id="KW-1185">Reference proteome</keyword>
<dbReference type="Gene3D" id="3.40.190.10">
    <property type="entry name" value="Periplasmic binding protein-like II"/>
    <property type="match status" value="2"/>
</dbReference>
<keyword evidence="4" id="KW-0804">Transcription</keyword>
<dbReference type="InterPro" id="IPR036388">
    <property type="entry name" value="WH-like_DNA-bd_sf"/>
</dbReference>
<comment type="similarity">
    <text evidence="1">Belongs to the LysR transcriptional regulatory family.</text>
</comment>
<reference evidence="6 7" key="1">
    <citation type="submission" date="2018-09" db="EMBL/GenBank/DDBJ databases">
        <title>Characterization of the phylogenetic diversity of five novel species belonging to the genus Bifidobacterium.</title>
        <authorList>
            <person name="Lugli G.A."/>
            <person name="Duranti S."/>
            <person name="Milani C."/>
        </authorList>
    </citation>
    <scope>NUCLEOTIDE SEQUENCE [LARGE SCALE GENOMIC DNA]</scope>
    <source>
        <strain evidence="6 7">2028B</strain>
    </source>
</reference>
<organism evidence="6 7">
    <name type="scientific">Bifidobacterium callimiconis</name>
    <dbReference type="NCBI Taxonomy" id="2306973"/>
    <lineage>
        <taxon>Bacteria</taxon>
        <taxon>Bacillati</taxon>
        <taxon>Actinomycetota</taxon>
        <taxon>Actinomycetes</taxon>
        <taxon>Bifidobacteriales</taxon>
        <taxon>Bifidobacteriaceae</taxon>
        <taxon>Bifidobacterium</taxon>
    </lineage>
</organism>
<sequence>MWGWDRLDGMAELNPQSLVTLWQIERCGSFSAAAKALGWSQPAISQQVKKLESQCGMQLVTRAVRGVELTPVGAMLARHGEAIADSLAQAQLQLNDYQRGSFAHLRIVAPPSICSTIVAKTVVKISMANEADESSGMDRRDRLEVSLAQMEPPQAVEQVGSGEADAAIIFRYGTLPHFLQIDESLTFEPLGVDPLRLLVRKASDIGRAYEKSREAVDLTAARGEHWIAGCATCRANLLKLASRAGFKPDIRHATDDYWATQNLVEMGMGVSLVPTLDTKLHLQSDLVACPIADVNASRQIGILTRANDTRDSLRRLREELTRTARGYLKDHVTYEQPALE</sequence>
<keyword evidence="2" id="KW-0805">Transcription regulation</keyword>
<dbReference type="PANTHER" id="PTHR30346">
    <property type="entry name" value="TRANSCRIPTIONAL DUAL REGULATOR HCAR-RELATED"/>
    <property type="match status" value="1"/>
</dbReference>
<evidence type="ECO:0000313" key="7">
    <source>
        <dbReference type="Proteomes" id="UP000288607"/>
    </source>
</evidence>
<dbReference type="GO" id="GO:0003700">
    <property type="term" value="F:DNA-binding transcription factor activity"/>
    <property type="evidence" value="ECO:0007669"/>
    <property type="project" value="InterPro"/>
</dbReference>
<feature type="domain" description="HTH lysR-type" evidence="5">
    <location>
        <begin position="13"/>
        <end position="70"/>
    </location>
</feature>
<evidence type="ECO:0000256" key="1">
    <source>
        <dbReference type="ARBA" id="ARBA00009437"/>
    </source>
</evidence>
<dbReference type="GO" id="GO:0003677">
    <property type="term" value="F:DNA binding"/>
    <property type="evidence" value="ECO:0007669"/>
    <property type="project" value="UniProtKB-KW"/>
</dbReference>
<dbReference type="Pfam" id="PF00126">
    <property type="entry name" value="HTH_1"/>
    <property type="match status" value="1"/>
</dbReference>
<gene>
    <name evidence="6" type="ORF">D2E23_2086</name>
</gene>
<dbReference type="FunFam" id="1.10.10.10:FF:000001">
    <property type="entry name" value="LysR family transcriptional regulator"/>
    <property type="match status" value="1"/>
</dbReference>
<dbReference type="Pfam" id="PF03466">
    <property type="entry name" value="LysR_substrate"/>
    <property type="match status" value="1"/>
</dbReference>
<protein>
    <submittedName>
        <fullName evidence="6">LysR family transcriptional regulator</fullName>
    </submittedName>
</protein>
<keyword evidence="3" id="KW-0238">DNA-binding</keyword>
<accession>A0A430F9E1</accession>
<comment type="caution">
    <text evidence="6">The sequence shown here is derived from an EMBL/GenBank/DDBJ whole genome shotgun (WGS) entry which is preliminary data.</text>
</comment>
<evidence type="ECO:0000256" key="2">
    <source>
        <dbReference type="ARBA" id="ARBA00023015"/>
    </source>
</evidence>
<evidence type="ECO:0000256" key="4">
    <source>
        <dbReference type="ARBA" id="ARBA00023163"/>
    </source>
</evidence>
<dbReference type="InterPro" id="IPR000847">
    <property type="entry name" value="LysR_HTH_N"/>
</dbReference>
<evidence type="ECO:0000313" key="6">
    <source>
        <dbReference type="EMBL" id="RSX49438.1"/>
    </source>
</evidence>
<dbReference type="InterPro" id="IPR005119">
    <property type="entry name" value="LysR_subst-bd"/>
</dbReference>
<proteinExistence type="inferred from homology"/>
<dbReference type="Proteomes" id="UP000288607">
    <property type="component" value="Unassembled WGS sequence"/>
</dbReference>
<dbReference type="EMBL" id="QXGJ01000015">
    <property type="protein sequence ID" value="RSX49438.1"/>
    <property type="molecule type" value="Genomic_DNA"/>
</dbReference>
<evidence type="ECO:0000256" key="3">
    <source>
        <dbReference type="ARBA" id="ARBA00023125"/>
    </source>
</evidence>
<dbReference type="PROSITE" id="PS50931">
    <property type="entry name" value="HTH_LYSR"/>
    <property type="match status" value="1"/>
</dbReference>
<dbReference type="SUPFAM" id="SSF46785">
    <property type="entry name" value="Winged helix' DNA-binding domain"/>
    <property type="match status" value="1"/>
</dbReference>
<dbReference type="PANTHER" id="PTHR30346:SF29">
    <property type="entry name" value="LYSR SUBSTRATE-BINDING"/>
    <property type="match status" value="1"/>
</dbReference>
<dbReference type="Gene3D" id="1.10.10.10">
    <property type="entry name" value="Winged helix-like DNA-binding domain superfamily/Winged helix DNA-binding domain"/>
    <property type="match status" value="1"/>
</dbReference>
<dbReference type="InterPro" id="IPR036390">
    <property type="entry name" value="WH_DNA-bd_sf"/>
</dbReference>
<evidence type="ECO:0000259" key="5">
    <source>
        <dbReference type="PROSITE" id="PS50931"/>
    </source>
</evidence>
<dbReference type="AlphaFoldDB" id="A0A430F9E1"/>
<dbReference type="PRINTS" id="PR00039">
    <property type="entry name" value="HTHLYSR"/>
</dbReference>
<dbReference type="GO" id="GO:0032993">
    <property type="term" value="C:protein-DNA complex"/>
    <property type="evidence" value="ECO:0007669"/>
    <property type="project" value="TreeGrafter"/>
</dbReference>